<gene>
    <name evidence="1" type="ORF">O6H91_12G028000</name>
</gene>
<sequence>MAMAMALSLDRLLLHRPEAAACSALCSAPSSSAHSSPQRKGGLTKRLHNKFPVSLMVQQRADIAVAAASLRSSYASSVAAAAVAGFVSAGLVAEDEPDLLEKDIEGLILGREWEVLRTRLTALERSLLEAQWCSLSAEKVWHGDTARTAEYVEQNGGFDIRLRAEGSALGATMEAVRSGRPSARKRRLKARQEAGLGYARLSPAVYPKHATMFESFVKEEKHVRGKGKVSRGFQAFFLRDTKKKQLTDGEQRILWGKMRSANHLMEGKKRLQRQLGSEPSKGTWALYMSISQQELVKTLRDAKSAQNKLVNANLRLVVATARRYQNLGMDFADLIQEGTIGLVKGVEKFDSTRGYKFSTYAHWWILQIVVYVQGITRALARMSRAIRLPYHLHETVCRIRKIQSFELGTEPDTLENLSKALNLPSARVQVALQASNYKLKSMDEPLSRDQDTRDTLHNVVADPRKENQPWRVVEKAYAKENFENYVKVQLQPRELEIIRLRYGLNQQYVYPLTREHIGAVCGLSRERVRQLERIAMCKLMSSKKELSLENLNIAFC</sequence>
<evidence type="ECO:0000313" key="2">
    <source>
        <dbReference type="Proteomes" id="UP001162992"/>
    </source>
</evidence>
<keyword evidence="2" id="KW-1185">Reference proteome</keyword>
<dbReference type="EMBL" id="CM055103">
    <property type="protein sequence ID" value="KAJ7535326.1"/>
    <property type="molecule type" value="Genomic_DNA"/>
</dbReference>
<dbReference type="Proteomes" id="UP001162992">
    <property type="component" value="Chromosome 12"/>
</dbReference>
<evidence type="ECO:0000313" key="1">
    <source>
        <dbReference type="EMBL" id="KAJ7535326.1"/>
    </source>
</evidence>
<organism evidence="1 2">
    <name type="scientific">Diphasiastrum complanatum</name>
    <name type="common">Issler's clubmoss</name>
    <name type="synonym">Lycopodium complanatum</name>
    <dbReference type="NCBI Taxonomy" id="34168"/>
    <lineage>
        <taxon>Eukaryota</taxon>
        <taxon>Viridiplantae</taxon>
        <taxon>Streptophyta</taxon>
        <taxon>Embryophyta</taxon>
        <taxon>Tracheophyta</taxon>
        <taxon>Lycopodiopsida</taxon>
        <taxon>Lycopodiales</taxon>
        <taxon>Lycopodiaceae</taxon>
        <taxon>Lycopodioideae</taxon>
        <taxon>Diphasiastrum</taxon>
    </lineage>
</organism>
<comment type="caution">
    <text evidence="1">The sequence shown here is derived from an EMBL/GenBank/DDBJ whole genome shotgun (WGS) entry which is preliminary data.</text>
</comment>
<name>A0ACC2BZY6_DIPCM</name>
<accession>A0ACC2BZY6</accession>
<reference evidence="2" key="1">
    <citation type="journal article" date="2024" name="Proc. Natl. Acad. Sci. U.S.A.">
        <title>Extraordinary preservation of gene collinearity over three hundred million years revealed in homosporous lycophytes.</title>
        <authorList>
            <person name="Li C."/>
            <person name="Wickell D."/>
            <person name="Kuo L.Y."/>
            <person name="Chen X."/>
            <person name="Nie B."/>
            <person name="Liao X."/>
            <person name="Peng D."/>
            <person name="Ji J."/>
            <person name="Jenkins J."/>
            <person name="Williams M."/>
            <person name="Shu S."/>
            <person name="Plott C."/>
            <person name="Barry K."/>
            <person name="Rajasekar S."/>
            <person name="Grimwood J."/>
            <person name="Han X."/>
            <person name="Sun S."/>
            <person name="Hou Z."/>
            <person name="He W."/>
            <person name="Dai G."/>
            <person name="Sun C."/>
            <person name="Schmutz J."/>
            <person name="Leebens-Mack J.H."/>
            <person name="Li F.W."/>
            <person name="Wang L."/>
        </authorList>
    </citation>
    <scope>NUCLEOTIDE SEQUENCE [LARGE SCALE GENOMIC DNA]</scope>
    <source>
        <strain evidence="2">cv. PW_Plant_1</strain>
    </source>
</reference>
<protein>
    <submittedName>
        <fullName evidence="1">Uncharacterized protein</fullName>
    </submittedName>
</protein>
<proteinExistence type="predicted"/>